<dbReference type="AlphaFoldDB" id="A0A330LRZ5"/>
<gene>
    <name evidence="1" type="ORF">MORIYA_2140</name>
</gene>
<sequence length="45" mass="5137">MSLSSTQAINSDDSTPISLQQEYNQQTSINKSLFGRFGYLIPLWR</sequence>
<dbReference type="Proteomes" id="UP000250163">
    <property type="component" value="Chromosome MORIYA"/>
</dbReference>
<keyword evidence="2" id="KW-1185">Reference proteome</keyword>
<evidence type="ECO:0000313" key="1">
    <source>
        <dbReference type="EMBL" id="SQD78618.1"/>
    </source>
</evidence>
<name>A0A330LRZ5_9GAMM</name>
<proteinExistence type="predicted"/>
<dbReference type="EMBL" id="LS483250">
    <property type="protein sequence ID" value="SQD78618.1"/>
    <property type="molecule type" value="Genomic_DNA"/>
</dbReference>
<organism evidence="1 2">
    <name type="scientific">Moritella yayanosii</name>
    <dbReference type="NCBI Taxonomy" id="69539"/>
    <lineage>
        <taxon>Bacteria</taxon>
        <taxon>Pseudomonadati</taxon>
        <taxon>Pseudomonadota</taxon>
        <taxon>Gammaproteobacteria</taxon>
        <taxon>Alteromonadales</taxon>
        <taxon>Moritellaceae</taxon>
        <taxon>Moritella</taxon>
    </lineage>
</organism>
<reference evidence="2" key="1">
    <citation type="submission" date="2018-05" db="EMBL/GenBank/DDBJ databases">
        <authorList>
            <person name="Cea G.-C."/>
            <person name="William W."/>
        </authorList>
    </citation>
    <scope>NUCLEOTIDE SEQUENCE [LARGE SCALE GENOMIC DNA]</scope>
    <source>
        <strain evidence="2">DB21MT 5</strain>
    </source>
</reference>
<protein>
    <submittedName>
        <fullName evidence="1">Uncharacterized protein</fullName>
    </submittedName>
</protein>
<evidence type="ECO:0000313" key="2">
    <source>
        <dbReference type="Proteomes" id="UP000250163"/>
    </source>
</evidence>
<accession>A0A330LRZ5</accession>
<dbReference type="KEGG" id="mya:MORIYA_2140"/>